<keyword evidence="2" id="KW-1185">Reference proteome</keyword>
<evidence type="ECO:0000313" key="1">
    <source>
        <dbReference type="EMBL" id="MPC47911.1"/>
    </source>
</evidence>
<sequence length="65" mass="7050">MVDFTEQVLTVVACGGYLLSQSHWLGEDICCQGEVIARQEGQREGILGVEDVAGSPIKHRCSSEN</sequence>
<evidence type="ECO:0000313" key="2">
    <source>
        <dbReference type="Proteomes" id="UP000324222"/>
    </source>
</evidence>
<dbReference type="Proteomes" id="UP000324222">
    <property type="component" value="Unassembled WGS sequence"/>
</dbReference>
<comment type="caution">
    <text evidence="1">The sequence shown here is derived from an EMBL/GenBank/DDBJ whole genome shotgun (WGS) entry which is preliminary data.</text>
</comment>
<dbReference type="EMBL" id="VSRR010007995">
    <property type="protein sequence ID" value="MPC47911.1"/>
    <property type="molecule type" value="Genomic_DNA"/>
</dbReference>
<proteinExistence type="predicted"/>
<gene>
    <name evidence="1" type="ORF">E2C01_041672</name>
</gene>
<reference evidence="1 2" key="1">
    <citation type="submission" date="2019-05" db="EMBL/GenBank/DDBJ databases">
        <title>Another draft genome of Portunus trituberculatus and its Hox gene families provides insights of decapod evolution.</title>
        <authorList>
            <person name="Jeong J.-H."/>
            <person name="Song I."/>
            <person name="Kim S."/>
            <person name="Choi T."/>
            <person name="Kim D."/>
            <person name="Ryu S."/>
            <person name="Kim W."/>
        </authorList>
    </citation>
    <scope>NUCLEOTIDE SEQUENCE [LARGE SCALE GENOMIC DNA]</scope>
    <source>
        <tissue evidence="1">Muscle</tissue>
    </source>
</reference>
<accession>A0A5B7FKI9</accession>
<dbReference type="AlphaFoldDB" id="A0A5B7FKI9"/>
<name>A0A5B7FKI9_PORTR</name>
<protein>
    <submittedName>
        <fullName evidence="1">Uncharacterized protein</fullName>
    </submittedName>
</protein>
<organism evidence="1 2">
    <name type="scientific">Portunus trituberculatus</name>
    <name type="common">Swimming crab</name>
    <name type="synonym">Neptunus trituberculatus</name>
    <dbReference type="NCBI Taxonomy" id="210409"/>
    <lineage>
        <taxon>Eukaryota</taxon>
        <taxon>Metazoa</taxon>
        <taxon>Ecdysozoa</taxon>
        <taxon>Arthropoda</taxon>
        <taxon>Crustacea</taxon>
        <taxon>Multicrustacea</taxon>
        <taxon>Malacostraca</taxon>
        <taxon>Eumalacostraca</taxon>
        <taxon>Eucarida</taxon>
        <taxon>Decapoda</taxon>
        <taxon>Pleocyemata</taxon>
        <taxon>Brachyura</taxon>
        <taxon>Eubrachyura</taxon>
        <taxon>Portunoidea</taxon>
        <taxon>Portunidae</taxon>
        <taxon>Portuninae</taxon>
        <taxon>Portunus</taxon>
    </lineage>
</organism>